<sequence>MLNYQEKKYSPIDSIAQGYAERGTNQANTDAASVSYEALRKRFKENPDSLSPMELLTLGSYEYDEKNRQQSEQQQSAANEDKKEHDKDQEMISASSKDFQTLAENMAQMQADFQKMNGGEE</sequence>
<dbReference type="EMBL" id="JBHSAO010000001">
    <property type="protein sequence ID" value="MFC4022708.1"/>
    <property type="molecule type" value="Genomic_DNA"/>
</dbReference>
<accession>A0ABV8GV82</accession>
<evidence type="ECO:0000256" key="1">
    <source>
        <dbReference type="SAM" id="MobiDB-lite"/>
    </source>
</evidence>
<proteinExistence type="predicted"/>
<evidence type="ECO:0000313" key="3">
    <source>
        <dbReference type="Proteomes" id="UP001595772"/>
    </source>
</evidence>
<dbReference type="RefSeq" id="WP_379495208.1">
    <property type="nucleotide sequence ID" value="NZ_JBHSAO010000001.1"/>
</dbReference>
<protein>
    <submittedName>
        <fullName evidence="2">Uncharacterized protein</fullName>
    </submittedName>
</protein>
<dbReference type="Proteomes" id="UP001595772">
    <property type="component" value="Unassembled WGS sequence"/>
</dbReference>
<name>A0ABV8GV82_9BACI</name>
<evidence type="ECO:0000313" key="2">
    <source>
        <dbReference type="EMBL" id="MFC4022708.1"/>
    </source>
</evidence>
<feature type="region of interest" description="Disordered" evidence="1">
    <location>
        <begin position="65"/>
        <end position="99"/>
    </location>
</feature>
<gene>
    <name evidence="2" type="ORF">ACFOUV_02610</name>
</gene>
<keyword evidence="3" id="KW-1185">Reference proteome</keyword>
<feature type="compositionally biased region" description="Basic and acidic residues" evidence="1">
    <location>
        <begin position="79"/>
        <end position="90"/>
    </location>
</feature>
<comment type="caution">
    <text evidence="2">The sequence shown here is derived from an EMBL/GenBank/DDBJ whole genome shotgun (WGS) entry which is preliminary data.</text>
</comment>
<organism evidence="2 3">
    <name type="scientific">Oceanobacillus longus</name>
    <dbReference type="NCBI Taxonomy" id="930120"/>
    <lineage>
        <taxon>Bacteria</taxon>
        <taxon>Bacillati</taxon>
        <taxon>Bacillota</taxon>
        <taxon>Bacilli</taxon>
        <taxon>Bacillales</taxon>
        <taxon>Bacillaceae</taxon>
        <taxon>Oceanobacillus</taxon>
    </lineage>
</organism>
<reference evidence="3" key="1">
    <citation type="journal article" date="2019" name="Int. J. Syst. Evol. Microbiol.">
        <title>The Global Catalogue of Microorganisms (GCM) 10K type strain sequencing project: providing services to taxonomists for standard genome sequencing and annotation.</title>
        <authorList>
            <consortium name="The Broad Institute Genomics Platform"/>
            <consortium name="The Broad Institute Genome Sequencing Center for Infectious Disease"/>
            <person name="Wu L."/>
            <person name="Ma J."/>
        </authorList>
    </citation>
    <scope>NUCLEOTIDE SEQUENCE [LARGE SCALE GENOMIC DNA]</scope>
    <source>
        <strain evidence="3">IBRC-M 10703</strain>
    </source>
</reference>